<dbReference type="RefSeq" id="WP_089803373.1">
    <property type="nucleotide sequence ID" value="NZ_BJYE01000036.1"/>
</dbReference>
<dbReference type="OrthoDB" id="2735449at2"/>
<evidence type="ECO:0000313" key="2">
    <source>
        <dbReference type="Proteomes" id="UP000321400"/>
    </source>
</evidence>
<evidence type="ECO:0000313" key="1">
    <source>
        <dbReference type="EMBL" id="GEN57692.1"/>
    </source>
</evidence>
<gene>
    <name evidence="1" type="ORF">HAL01_21560</name>
</gene>
<reference evidence="1 2" key="1">
    <citation type="submission" date="2019-07" db="EMBL/GenBank/DDBJ databases">
        <title>Whole genome shotgun sequence of Halolactibacillus alkaliphilus NBRC 103919.</title>
        <authorList>
            <person name="Hosoyama A."/>
            <person name="Uohara A."/>
            <person name="Ohji S."/>
            <person name="Ichikawa N."/>
        </authorList>
    </citation>
    <scope>NUCLEOTIDE SEQUENCE [LARGE SCALE GENOMIC DNA]</scope>
    <source>
        <strain evidence="1 2">NBRC 103919</strain>
    </source>
</reference>
<keyword evidence="2" id="KW-1185">Reference proteome</keyword>
<dbReference type="Proteomes" id="UP000321400">
    <property type="component" value="Unassembled WGS sequence"/>
</dbReference>
<dbReference type="AlphaFoldDB" id="A0A511X421"/>
<dbReference type="STRING" id="442899.SAMN05720591_13431"/>
<dbReference type="EMBL" id="BJYE01000036">
    <property type="protein sequence ID" value="GEN57692.1"/>
    <property type="molecule type" value="Genomic_DNA"/>
</dbReference>
<sequence length="135" mass="16436">MDKEQDIEKLHAEIKRLRELIGSWKRKAEGKESKPRRIFKESYRQNDDQLSHIKTYIIDYIPGDLSAEQALNEIVTSGILRQNEPYRFHGLAYTVKHDAWILELKNTVIHDNLEKYWEYYDIRQRRRNLKEYEKQ</sequence>
<proteinExistence type="predicted"/>
<protein>
    <submittedName>
        <fullName evidence="1">Uncharacterized protein</fullName>
    </submittedName>
</protein>
<organism evidence="1 2">
    <name type="scientific">Halolactibacillus alkaliphilus</name>
    <dbReference type="NCBI Taxonomy" id="442899"/>
    <lineage>
        <taxon>Bacteria</taxon>
        <taxon>Bacillati</taxon>
        <taxon>Bacillota</taxon>
        <taxon>Bacilli</taxon>
        <taxon>Bacillales</taxon>
        <taxon>Bacillaceae</taxon>
        <taxon>Halolactibacillus</taxon>
    </lineage>
</organism>
<accession>A0A511X421</accession>
<comment type="caution">
    <text evidence="1">The sequence shown here is derived from an EMBL/GenBank/DDBJ whole genome shotgun (WGS) entry which is preliminary data.</text>
</comment>
<name>A0A511X421_9BACI</name>